<evidence type="ECO:0000313" key="10">
    <source>
        <dbReference type="Proteomes" id="UP000789941"/>
    </source>
</evidence>
<accession>A0A5E4LNQ5</accession>
<feature type="transmembrane region" description="Helical" evidence="7">
    <location>
        <begin position="7"/>
        <end position="31"/>
    </location>
</feature>
<dbReference type="SUPFAM" id="SSF144091">
    <property type="entry name" value="Rhomboid-like"/>
    <property type="match status" value="1"/>
</dbReference>
<dbReference type="GO" id="GO:0006508">
    <property type="term" value="P:proteolysis"/>
    <property type="evidence" value="ECO:0007669"/>
    <property type="project" value="UniProtKB-KW"/>
</dbReference>
<dbReference type="Proteomes" id="UP000789941">
    <property type="component" value="Unassembled WGS sequence"/>
</dbReference>
<comment type="similarity">
    <text evidence="2">Belongs to the peptidase S54 family.</text>
</comment>
<dbReference type="InterPro" id="IPR050925">
    <property type="entry name" value="Rhomboid_protease_S54"/>
</dbReference>
<feature type="transmembrane region" description="Helical" evidence="7">
    <location>
        <begin position="122"/>
        <end position="144"/>
    </location>
</feature>
<keyword evidence="4 9" id="KW-0378">Hydrolase</keyword>
<evidence type="ECO:0000313" key="9">
    <source>
        <dbReference type="EMBL" id="VVC03029.1"/>
    </source>
</evidence>
<feature type="domain" description="Peptidase S54 rhomboid" evidence="8">
    <location>
        <begin position="38"/>
        <end position="192"/>
    </location>
</feature>
<name>A0A5E4LNQ5_9ARCH</name>
<organism evidence="9 10">
    <name type="scientific">Candidatus Bilamarchaeum dharawalense</name>
    <dbReference type="NCBI Taxonomy" id="2885759"/>
    <lineage>
        <taxon>Archaea</taxon>
        <taxon>Candidatus Micrarchaeota</taxon>
        <taxon>Candidatus Micrarchaeia</taxon>
        <taxon>Candidatus Anstonellales</taxon>
        <taxon>Candidatus Bilamarchaeaceae</taxon>
        <taxon>Candidatus Bilamarchaeum</taxon>
    </lineage>
</organism>
<evidence type="ECO:0000256" key="3">
    <source>
        <dbReference type="ARBA" id="ARBA00022692"/>
    </source>
</evidence>
<dbReference type="InterPro" id="IPR022764">
    <property type="entry name" value="Peptidase_S54_rhomboid_dom"/>
</dbReference>
<feature type="transmembrane region" description="Helical" evidence="7">
    <location>
        <begin position="174"/>
        <end position="191"/>
    </location>
</feature>
<reference evidence="9 10" key="1">
    <citation type="submission" date="2019-08" db="EMBL/GenBank/DDBJ databases">
        <authorList>
            <person name="Vazquez-Campos X."/>
        </authorList>
    </citation>
    <scope>NUCLEOTIDE SEQUENCE [LARGE SCALE GENOMIC DNA]</scope>
    <source>
        <strain evidence="9">LFW-283_2</strain>
    </source>
</reference>
<dbReference type="GO" id="GO:0016020">
    <property type="term" value="C:membrane"/>
    <property type="evidence" value="ECO:0007669"/>
    <property type="project" value="UniProtKB-SubCell"/>
</dbReference>
<keyword evidence="5 7" id="KW-1133">Transmembrane helix</keyword>
<proteinExistence type="inferred from homology"/>
<evidence type="ECO:0000256" key="5">
    <source>
        <dbReference type="ARBA" id="ARBA00022989"/>
    </source>
</evidence>
<keyword evidence="6 7" id="KW-0472">Membrane</keyword>
<evidence type="ECO:0000256" key="2">
    <source>
        <dbReference type="ARBA" id="ARBA00009045"/>
    </source>
</evidence>
<protein>
    <submittedName>
        <fullName evidence="9">Rhomboid protease GlpG</fullName>
        <ecNumber evidence="9">3.4.21.105</ecNumber>
    </submittedName>
</protein>
<dbReference type="Pfam" id="PF01694">
    <property type="entry name" value="Rhomboid"/>
    <property type="match status" value="1"/>
</dbReference>
<evidence type="ECO:0000256" key="1">
    <source>
        <dbReference type="ARBA" id="ARBA00004141"/>
    </source>
</evidence>
<dbReference type="PANTHER" id="PTHR43731:SF14">
    <property type="entry name" value="PRESENILIN-ASSOCIATED RHOMBOID-LIKE PROTEIN, MITOCHONDRIAL"/>
    <property type="match status" value="1"/>
</dbReference>
<dbReference type="EMBL" id="CABMJJ010000004">
    <property type="protein sequence ID" value="VVC03029.1"/>
    <property type="molecule type" value="Genomic_DNA"/>
</dbReference>
<comment type="subcellular location">
    <subcellularLocation>
        <location evidence="1">Membrane</location>
        <topology evidence="1">Multi-pass membrane protein</topology>
    </subcellularLocation>
</comment>
<gene>
    <name evidence="9" type="primary">glpG</name>
    <name evidence="9" type="ORF">LFW2832_00153</name>
</gene>
<keyword evidence="9" id="KW-0645">Protease</keyword>
<dbReference type="Gene3D" id="1.20.1540.10">
    <property type="entry name" value="Rhomboid-like"/>
    <property type="match status" value="1"/>
</dbReference>
<sequence>MNVSTTLLAFMLLIFVLQIISPSITNLFVFVPDYALSEPWRFVTSMFLHDGFMHIFFNGFALLMFGSILERRVSSKEYLIIFFGAGLLGSFLYYLTMFTPLAPLCSSPSGGVWGCPALGASGAIYGILGAVAVLLPEAVVYIYFFPVKMKYAPFLWFFLELLGIFNSGSGIANAAHLGGLIFGLICGWYLSKKQQDFYQPTWQQQ</sequence>
<evidence type="ECO:0000256" key="7">
    <source>
        <dbReference type="SAM" id="Phobius"/>
    </source>
</evidence>
<keyword evidence="3 7" id="KW-0812">Transmembrane</keyword>
<evidence type="ECO:0000259" key="8">
    <source>
        <dbReference type="Pfam" id="PF01694"/>
    </source>
</evidence>
<feature type="transmembrane region" description="Helical" evidence="7">
    <location>
        <begin position="151"/>
        <end position="168"/>
    </location>
</feature>
<dbReference type="GO" id="GO:0004252">
    <property type="term" value="F:serine-type endopeptidase activity"/>
    <property type="evidence" value="ECO:0007669"/>
    <property type="project" value="InterPro"/>
</dbReference>
<dbReference type="EC" id="3.4.21.105" evidence="9"/>
<evidence type="ECO:0000256" key="6">
    <source>
        <dbReference type="ARBA" id="ARBA00023136"/>
    </source>
</evidence>
<dbReference type="AlphaFoldDB" id="A0A5E4LNQ5"/>
<dbReference type="InterPro" id="IPR035952">
    <property type="entry name" value="Rhomboid-like_sf"/>
</dbReference>
<feature type="transmembrane region" description="Helical" evidence="7">
    <location>
        <begin position="78"/>
        <end position="102"/>
    </location>
</feature>
<feature type="transmembrane region" description="Helical" evidence="7">
    <location>
        <begin position="51"/>
        <end position="69"/>
    </location>
</feature>
<dbReference type="PANTHER" id="PTHR43731">
    <property type="entry name" value="RHOMBOID PROTEASE"/>
    <property type="match status" value="1"/>
</dbReference>
<comment type="caution">
    <text evidence="9">The sequence shown here is derived from an EMBL/GenBank/DDBJ whole genome shotgun (WGS) entry which is preliminary data.</text>
</comment>
<evidence type="ECO:0000256" key="4">
    <source>
        <dbReference type="ARBA" id="ARBA00022801"/>
    </source>
</evidence>